<dbReference type="InParanoid" id="A3LWR4"/>
<name>A3LWR4_PICST</name>
<feature type="compositionally biased region" description="Polar residues" evidence="6">
    <location>
        <begin position="42"/>
        <end position="52"/>
    </location>
</feature>
<feature type="compositionally biased region" description="Polar residues" evidence="6">
    <location>
        <begin position="1002"/>
        <end position="1012"/>
    </location>
</feature>
<dbReference type="KEGG" id="pic:PICST_32563"/>
<organism evidence="8 9">
    <name type="scientific">Scheffersomyces stipitis (strain ATCC 58785 / CBS 6054 / NBRC 10063 / NRRL Y-11545)</name>
    <name type="common">Yeast</name>
    <name type="synonym">Pichia stipitis</name>
    <dbReference type="NCBI Taxonomy" id="322104"/>
    <lineage>
        <taxon>Eukaryota</taxon>
        <taxon>Fungi</taxon>
        <taxon>Dikarya</taxon>
        <taxon>Ascomycota</taxon>
        <taxon>Saccharomycotina</taxon>
        <taxon>Pichiomycetes</taxon>
        <taxon>Debaryomycetaceae</taxon>
        <taxon>Scheffersomyces</taxon>
    </lineage>
</organism>
<dbReference type="PROSITE" id="PS50048">
    <property type="entry name" value="ZN2_CY6_FUNGAL_2"/>
    <property type="match status" value="1"/>
</dbReference>
<keyword evidence="9" id="KW-1185">Reference proteome</keyword>
<keyword evidence="5" id="KW-0175">Coiled coil</keyword>
<accession>A3LWR4</accession>
<evidence type="ECO:0000256" key="4">
    <source>
        <dbReference type="ARBA" id="ARBA00023242"/>
    </source>
</evidence>
<feature type="region of interest" description="Disordered" evidence="6">
    <location>
        <begin position="1000"/>
        <end position="1036"/>
    </location>
</feature>
<protein>
    <submittedName>
        <fullName evidence="8">Transcription activator involved in proline utilization potential fungal Zn(2)-Cys(6) binuclear cluster domain</fullName>
    </submittedName>
</protein>
<dbReference type="GO" id="GO:0008270">
    <property type="term" value="F:zinc ion binding"/>
    <property type="evidence" value="ECO:0007669"/>
    <property type="project" value="InterPro"/>
</dbReference>
<keyword evidence="3" id="KW-0804">Transcription</keyword>
<dbReference type="GeneID" id="4839746"/>
<evidence type="ECO:0000256" key="6">
    <source>
        <dbReference type="SAM" id="MobiDB-lite"/>
    </source>
</evidence>
<feature type="compositionally biased region" description="Polar residues" evidence="6">
    <location>
        <begin position="206"/>
        <end position="217"/>
    </location>
</feature>
<dbReference type="SUPFAM" id="SSF57701">
    <property type="entry name" value="Zn2/Cys6 DNA-binding domain"/>
    <property type="match status" value="1"/>
</dbReference>
<dbReference type="InterPro" id="IPR007219">
    <property type="entry name" value="XnlR_reg_dom"/>
</dbReference>
<dbReference type="PROSITE" id="PS00463">
    <property type="entry name" value="ZN2_CY6_FUNGAL_1"/>
    <property type="match status" value="1"/>
</dbReference>
<dbReference type="AlphaFoldDB" id="A3LWR4"/>
<dbReference type="PANTHER" id="PTHR47424:SF6">
    <property type="entry name" value="PROLINE UTILIZATION TRANS-ACTIVATOR"/>
    <property type="match status" value="1"/>
</dbReference>
<dbReference type="EMBL" id="CP000500">
    <property type="protein sequence ID" value="ABN67683.2"/>
    <property type="molecule type" value="Genomic_DNA"/>
</dbReference>
<feature type="region of interest" description="Disordered" evidence="6">
    <location>
        <begin position="196"/>
        <end position="217"/>
    </location>
</feature>
<dbReference type="SMART" id="SM00066">
    <property type="entry name" value="GAL4"/>
    <property type="match status" value="1"/>
</dbReference>
<dbReference type="InterPro" id="IPR036864">
    <property type="entry name" value="Zn2-C6_fun-type_DNA-bd_sf"/>
</dbReference>
<keyword evidence="4" id="KW-0539">Nucleus</keyword>
<evidence type="ECO:0000259" key="7">
    <source>
        <dbReference type="PROSITE" id="PS50048"/>
    </source>
</evidence>
<dbReference type="GO" id="GO:0000978">
    <property type="term" value="F:RNA polymerase II cis-regulatory region sequence-specific DNA binding"/>
    <property type="evidence" value="ECO:0007669"/>
    <property type="project" value="EnsemblFungi"/>
</dbReference>
<dbReference type="CDD" id="cd12148">
    <property type="entry name" value="fungal_TF_MHR"/>
    <property type="match status" value="1"/>
</dbReference>
<dbReference type="RefSeq" id="XP_001385712.2">
    <property type="nucleotide sequence ID" value="XM_001385675.1"/>
</dbReference>
<evidence type="ECO:0000313" key="8">
    <source>
        <dbReference type="EMBL" id="ABN67683.2"/>
    </source>
</evidence>
<dbReference type="Proteomes" id="UP000002258">
    <property type="component" value="Chromosome 6"/>
</dbReference>
<feature type="coiled-coil region" evidence="5">
    <location>
        <begin position="138"/>
        <end position="165"/>
    </location>
</feature>
<evidence type="ECO:0000256" key="1">
    <source>
        <dbReference type="ARBA" id="ARBA00022723"/>
    </source>
</evidence>
<dbReference type="FunCoup" id="A3LWR4">
    <property type="interactions" value="563"/>
</dbReference>
<dbReference type="GO" id="GO:2001158">
    <property type="term" value="P:positive regulation of L-proline catabolic process to L-glutamate"/>
    <property type="evidence" value="ECO:0007669"/>
    <property type="project" value="EnsemblFungi"/>
</dbReference>
<evidence type="ECO:0000256" key="3">
    <source>
        <dbReference type="ARBA" id="ARBA00023163"/>
    </source>
</evidence>
<dbReference type="CDD" id="cd00067">
    <property type="entry name" value="GAL4"/>
    <property type="match status" value="1"/>
</dbReference>
<dbReference type="Pfam" id="PF00172">
    <property type="entry name" value="Zn_clus"/>
    <property type="match status" value="1"/>
</dbReference>
<feature type="compositionally biased region" description="Low complexity" evidence="6">
    <location>
        <begin position="196"/>
        <end position="205"/>
    </location>
</feature>
<feature type="compositionally biased region" description="Polar residues" evidence="6">
    <location>
        <begin position="267"/>
        <end position="297"/>
    </location>
</feature>
<evidence type="ECO:0000256" key="2">
    <source>
        <dbReference type="ARBA" id="ARBA00023015"/>
    </source>
</evidence>
<evidence type="ECO:0000313" key="9">
    <source>
        <dbReference type="Proteomes" id="UP000002258"/>
    </source>
</evidence>
<dbReference type="SMART" id="SM00906">
    <property type="entry name" value="Fungal_trans"/>
    <property type="match status" value="1"/>
</dbReference>
<dbReference type="GO" id="GO:0001228">
    <property type="term" value="F:DNA-binding transcription activator activity, RNA polymerase II-specific"/>
    <property type="evidence" value="ECO:0007669"/>
    <property type="project" value="EnsemblFungi"/>
</dbReference>
<keyword evidence="1" id="KW-0479">Metal-binding</keyword>
<dbReference type="STRING" id="322104.A3LWR4"/>
<dbReference type="OrthoDB" id="2110361at2759"/>
<dbReference type="InterPro" id="IPR001138">
    <property type="entry name" value="Zn2Cys6_DnaBD"/>
</dbReference>
<feature type="region of interest" description="Disordered" evidence="6">
    <location>
        <begin position="37"/>
        <end position="86"/>
    </location>
</feature>
<dbReference type="GO" id="GO:0006351">
    <property type="term" value="P:DNA-templated transcription"/>
    <property type="evidence" value="ECO:0007669"/>
    <property type="project" value="InterPro"/>
</dbReference>
<dbReference type="Pfam" id="PF04082">
    <property type="entry name" value="Fungal_trans"/>
    <property type="match status" value="1"/>
</dbReference>
<sequence length="1061" mass="117870">MTDCAAGDEHRPAVSLSASVKDEEVADSMIAGGVLELHPANSPASGQTTNITSTLTDISSNSPSSSSNASSHASSNLSNITSSHQSNKQKRTALACIRCRARHIRCPGGDPCKKCQIAKTKCEYVEADKKIVVSMKYLSKLHDDIARLKKDNAVLRNNLKEEETKRIRANPVLSASTLQQQNNFTNNIKYSMPSVSQSVQQPQQPASTTGVTANSNFSSTEVIQPSLDKHGRLIQSRTGEKVYVGSSSMTLFGLEIQNMVPSFVSSSLLPNNSTDTSPTASPNSVGGSTPQSNQSGEPGSFKRNKRETEILEKEGNAYRITLAKTNTRPGLSINFTLPSYSYAMLLVDTFINYNDGCFYFFNEGLVKKFLMNLYSGKAAENKRILKRNITEAKGGPDEDENAIKKDTDDDTILETIWFCKILLIFAIGEMYLGTESNSHIIKSKEKLESKKARNRTKERKEKDTLPGSGFFYEASELFTGLFASGAIDNITKDGGIEVMLLYAFYLQVADCTIASYFYFGLALRSTLILGWHVDADKENLNRFELEHRRRIWWTVYMYERMLSSKAGLPLSFADDSVSTELPVDFNIDLTDFRKDENDVRGYYIFPPADYINNCVTITQINAIILSSLYTKQPTVNILPVVSDLVHKLMTWKNLLPDFLKIDFSEENLRITRLIVNLMTEYFQGLNLAVRPLLFHFATKKLKELQAKNTVNKYVDLSKYSKNVLFLLNASFQASINTIKSIWALLPENMVALFGWMDREYLFTSASTLILFNASFGVHEATKEHLDHALIIFTKMKKLGNYPAALRRAQLLKLIKVLDFNGVMKDLLLKHDDDLKEINISNTNLSSEEIQNHIVEVNQISNSKINSDHLNVLDTELSESIAVAAVAPDKQAPPSEPYLEFPDRQTPIHPYIHTTSYPLGTMSGDTFSYTIPTPMNGNNTGGDVYTNSDLAGIEGLTYLDEEQKLWNEITNDAGWLNVAGGNPNQQHGSSGDLFLRNHAVESHSATESSTPHNTAGHIPTNYGPGSDSRGDIYGHPSFGTSMASGGYSDIINSEFHDIMDQS</sequence>
<dbReference type="HOGENOM" id="CLU_006926_0_0_1"/>
<gene>
    <name evidence="8" type="primary">PUT3</name>
    <name evidence="8" type="ORF">PICST_32563</name>
</gene>
<feature type="domain" description="Zn(2)-C6 fungal-type" evidence="7">
    <location>
        <begin position="95"/>
        <end position="124"/>
    </location>
</feature>
<proteinExistence type="predicted"/>
<dbReference type="OMA" id="CLVYCQV"/>
<dbReference type="GO" id="GO:0000972">
    <property type="term" value="P:transcription-dependent tethering of RNA polymerase II gene DNA at nuclear periphery"/>
    <property type="evidence" value="ECO:0007669"/>
    <property type="project" value="EnsemblFungi"/>
</dbReference>
<dbReference type="eggNOG" id="ENOG502QTA0">
    <property type="taxonomic scope" value="Eukaryota"/>
</dbReference>
<dbReference type="PANTHER" id="PTHR47424">
    <property type="entry name" value="REGULATORY PROTEIN GAL4"/>
    <property type="match status" value="1"/>
</dbReference>
<evidence type="ECO:0000256" key="5">
    <source>
        <dbReference type="SAM" id="Coils"/>
    </source>
</evidence>
<dbReference type="Gene3D" id="4.10.240.10">
    <property type="entry name" value="Zn(2)-C6 fungal-type DNA-binding domain"/>
    <property type="match status" value="1"/>
</dbReference>
<feature type="compositionally biased region" description="Low complexity" evidence="6">
    <location>
        <begin position="53"/>
        <end position="86"/>
    </location>
</feature>
<dbReference type="InterPro" id="IPR051127">
    <property type="entry name" value="Fungal_SecMet_Regulators"/>
</dbReference>
<reference evidence="8 9" key="1">
    <citation type="journal article" date="2007" name="Nat. Biotechnol.">
        <title>Genome sequence of the lignocellulose-bioconverting and xylose-fermenting yeast Pichia stipitis.</title>
        <authorList>
            <person name="Jeffries T.W."/>
            <person name="Grigoriev I.V."/>
            <person name="Grimwood J."/>
            <person name="Laplaza J.M."/>
            <person name="Aerts A."/>
            <person name="Salamov A."/>
            <person name="Schmutz J."/>
            <person name="Lindquist E."/>
            <person name="Dehal P."/>
            <person name="Shapiro H."/>
            <person name="Jin Y.S."/>
            <person name="Passoth V."/>
            <person name="Richardson P.M."/>
        </authorList>
    </citation>
    <scope>NUCLEOTIDE SEQUENCE [LARGE SCALE GENOMIC DNA]</scope>
    <source>
        <strain evidence="9">ATCC 58785 / CBS 6054 / NBRC 10063 / NRRL Y-11545</strain>
    </source>
</reference>
<keyword evidence="2" id="KW-0805">Transcription regulation</keyword>
<feature type="region of interest" description="Disordered" evidence="6">
    <location>
        <begin position="267"/>
        <end position="305"/>
    </location>
</feature>